<feature type="compositionally biased region" description="Polar residues" evidence="4">
    <location>
        <begin position="36"/>
        <end position="53"/>
    </location>
</feature>
<dbReference type="SUPFAM" id="SSF47661">
    <property type="entry name" value="t-snare proteins"/>
    <property type="match status" value="1"/>
</dbReference>
<feature type="transmembrane region" description="Helical" evidence="5">
    <location>
        <begin position="235"/>
        <end position="255"/>
    </location>
</feature>
<gene>
    <name evidence="7" type="primary">SYP132</name>
    <name evidence="7" type="ORF">KSP40_PGU022020</name>
</gene>
<dbReference type="Pfam" id="PF05739">
    <property type="entry name" value="SNARE"/>
    <property type="match status" value="1"/>
</dbReference>
<keyword evidence="5" id="KW-0812">Transmembrane</keyword>
<sequence length="262" mass="27776">MVSGTNHQLSEEKGMDNFSNASTRGRSPLGTPALSGGQSASTSWSVGSPSSRSELAATDTPASDRTFVRRHKHLDVNGDEAGLPHGSDSPLTSNLYLVLEGLHSSQGGAWTHPCGAALAPGRLDLSYGTSDHERSATGNRPDEETIDQLIETGNGEQIFQIAIQEQGLVSQVTTTLAEIQERGDAIFYDMSVFVGAQGDILDNIDSQVSGAADDIQSGTAALLDAKKPQKNSRKWIIMAIIFLFVVVIVILVAVLRPWSSGS</sequence>
<comment type="caution">
    <text evidence="7">The sequence shown here is derived from an EMBL/GenBank/DDBJ whole genome shotgun (WGS) entry which is preliminary data.</text>
</comment>
<evidence type="ECO:0000256" key="3">
    <source>
        <dbReference type="ARBA" id="ARBA00022927"/>
    </source>
</evidence>
<dbReference type="InterPro" id="IPR045242">
    <property type="entry name" value="Syntaxin"/>
</dbReference>
<accession>A0ABR2MBU7</accession>
<dbReference type="Proteomes" id="UP001412067">
    <property type="component" value="Unassembled WGS sequence"/>
</dbReference>
<reference evidence="7 8" key="1">
    <citation type="journal article" date="2022" name="Nat. Plants">
        <title>Genomes of leafy and leafless Platanthera orchids illuminate the evolution of mycoheterotrophy.</title>
        <authorList>
            <person name="Li M.H."/>
            <person name="Liu K.W."/>
            <person name="Li Z."/>
            <person name="Lu H.C."/>
            <person name="Ye Q.L."/>
            <person name="Zhang D."/>
            <person name="Wang J.Y."/>
            <person name="Li Y.F."/>
            <person name="Zhong Z.M."/>
            <person name="Liu X."/>
            <person name="Yu X."/>
            <person name="Liu D.K."/>
            <person name="Tu X.D."/>
            <person name="Liu B."/>
            <person name="Hao Y."/>
            <person name="Liao X.Y."/>
            <person name="Jiang Y.T."/>
            <person name="Sun W.H."/>
            <person name="Chen J."/>
            <person name="Chen Y.Q."/>
            <person name="Ai Y."/>
            <person name="Zhai J.W."/>
            <person name="Wu S.S."/>
            <person name="Zhou Z."/>
            <person name="Hsiao Y.Y."/>
            <person name="Wu W.L."/>
            <person name="Chen Y.Y."/>
            <person name="Lin Y.F."/>
            <person name="Hsu J.L."/>
            <person name="Li C.Y."/>
            <person name="Wang Z.W."/>
            <person name="Zhao X."/>
            <person name="Zhong W.Y."/>
            <person name="Ma X.K."/>
            <person name="Ma L."/>
            <person name="Huang J."/>
            <person name="Chen G.Z."/>
            <person name="Huang M.Z."/>
            <person name="Huang L."/>
            <person name="Peng D.H."/>
            <person name="Luo Y.B."/>
            <person name="Zou S.Q."/>
            <person name="Chen S.P."/>
            <person name="Lan S."/>
            <person name="Tsai W.C."/>
            <person name="Van de Peer Y."/>
            <person name="Liu Z.J."/>
        </authorList>
    </citation>
    <scope>NUCLEOTIDE SEQUENCE [LARGE SCALE GENOMIC DNA]</scope>
    <source>
        <strain evidence="7">Lor288</strain>
    </source>
</reference>
<evidence type="ECO:0000256" key="5">
    <source>
        <dbReference type="SAM" id="Phobius"/>
    </source>
</evidence>
<dbReference type="PROSITE" id="PS50192">
    <property type="entry name" value="T_SNARE"/>
    <property type="match status" value="1"/>
</dbReference>
<dbReference type="InterPro" id="IPR000727">
    <property type="entry name" value="T_SNARE_dom"/>
</dbReference>
<evidence type="ECO:0000259" key="6">
    <source>
        <dbReference type="PROSITE" id="PS50192"/>
    </source>
</evidence>
<name>A0ABR2MBU7_9ASPA</name>
<keyword evidence="5" id="KW-1133">Transmembrane helix</keyword>
<evidence type="ECO:0000256" key="1">
    <source>
        <dbReference type="ARBA" id="ARBA00004211"/>
    </source>
</evidence>
<keyword evidence="3" id="KW-0813">Transport</keyword>
<keyword evidence="3" id="KW-0653">Protein transport</keyword>
<comment type="subcellular location">
    <subcellularLocation>
        <location evidence="1">Membrane</location>
        <topology evidence="1">Single-pass type IV membrane protein</topology>
    </subcellularLocation>
</comment>
<dbReference type="PANTHER" id="PTHR19957:SF307">
    <property type="entry name" value="PROTEIN SSO1-RELATED"/>
    <property type="match status" value="1"/>
</dbReference>
<comment type="similarity">
    <text evidence="2">Belongs to the syntaxin family.</text>
</comment>
<keyword evidence="8" id="KW-1185">Reference proteome</keyword>
<dbReference type="InterPro" id="IPR010989">
    <property type="entry name" value="SNARE"/>
</dbReference>
<keyword evidence="5" id="KW-0472">Membrane</keyword>
<dbReference type="EMBL" id="JBBWWR010000009">
    <property type="protein sequence ID" value="KAK8961500.1"/>
    <property type="molecule type" value="Genomic_DNA"/>
</dbReference>
<proteinExistence type="inferred from homology"/>
<evidence type="ECO:0000256" key="2">
    <source>
        <dbReference type="ARBA" id="ARBA00009063"/>
    </source>
</evidence>
<evidence type="ECO:0000313" key="8">
    <source>
        <dbReference type="Proteomes" id="UP001412067"/>
    </source>
</evidence>
<evidence type="ECO:0000313" key="7">
    <source>
        <dbReference type="EMBL" id="KAK8961500.1"/>
    </source>
</evidence>
<dbReference type="PANTHER" id="PTHR19957">
    <property type="entry name" value="SYNTAXIN"/>
    <property type="match status" value="1"/>
</dbReference>
<protein>
    <submittedName>
        <fullName evidence="7">Syntaxin-132</fullName>
    </submittedName>
</protein>
<feature type="domain" description="T-SNARE coiled-coil homology" evidence="6">
    <location>
        <begin position="186"/>
        <end position="225"/>
    </location>
</feature>
<dbReference type="Gene3D" id="1.20.5.110">
    <property type="match status" value="1"/>
</dbReference>
<feature type="region of interest" description="Disordered" evidence="4">
    <location>
        <begin position="1"/>
        <end position="68"/>
    </location>
</feature>
<evidence type="ECO:0000256" key="4">
    <source>
        <dbReference type="SAM" id="MobiDB-lite"/>
    </source>
</evidence>
<organism evidence="7 8">
    <name type="scientific">Platanthera guangdongensis</name>
    <dbReference type="NCBI Taxonomy" id="2320717"/>
    <lineage>
        <taxon>Eukaryota</taxon>
        <taxon>Viridiplantae</taxon>
        <taxon>Streptophyta</taxon>
        <taxon>Embryophyta</taxon>
        <taxon>Tracheophyta</taxon>
        <taxon>Spermatophyta</taxon>
        <taxon>Magnoliopsida</taxon>
        <taxon>Liliopsida</taxon>
        <taxon>Asparagales</taxon>
        <taxon>Orchidaceae</taxon>
        <taxon>Orchidoideae</taxon>
        <taxon>Orchideae</taxon>
        <taxon>Orchidinae</taxon>
        <taxon>Platanthera</taxon>
    </lineage>
</organism>